<feature type="transmembrane region" description="Helical" evidence="8">
    <location>
        <begin position="347"/>
        <end position="368"/>
    </location>
</feature>
<evidence type="ECO:0008006" key="11">
    <source>
        <dbReference type="Google" id="ProtNLM"/>
    </source>
</evidence>
<feature type="transmembrane region" description="Helical" evidence="8">
    <location>
        <begin position="239"/>
        <end position="257"/>
    </location>
</feature>
<feature type="transmembrane region" description="Helical" evidence="8">
    <location>
        <begin position="407"/>
        <end position="426"/>
    </location>
</feature>
<dbReference type="Proteomes" id="UP000665561">
    <property type="component" value="Unassembled WGS sequence"/>
</dbReference>
<name>A0ABW9XMF4_9BACL</name>
<comment type="subcellular location">
    <subcellularLocation>
        <location evidence="1">Cell membrane</location>
        <topology evidence="1">Multi-pass membrane protein</topology>
    </subcellularLocation>
</comment>
<feature type="transmembrane region" description="Helical" evidence="8">
    <location>
        <begin position="432"/>
        <end position="453"/>
    </location>
</feature>
<feature type="transmembrane region" description="Helical" evidence="8">
    <location>
        <begin position="374"/>
        <end position="395"/>
    </location>
</feature>
<evidence type="ECO:0000256" key="2">
    <source>
        <dbReference type="ARBA" id="ARBA00022475"/>
    </source>
</evidence>
<evidence type="ECO:0000256" key="7">
    <source>
        <dbReference type="ARBA" id="ARBA00023136"/>
    </source>
</evidence>
<comment type="caution">
    <text evidence="9">The sequence shown here is derived from an EMBL/GenBank/DDBJ whole genome shotgun (WGS) entry which is preliminary data.</text>
</comment>
<evidence type="ECO:0000256" key="6">
    <source>
        <dbReference type="ARBA" id="ARBA00022989"/>
    </source>
</evidence>
<organism evidence="9 10">
    <name type="scientific">Paenibacillus glycinis</name>
    <dbReference type="NCBI Taxonomy" id="2697035"/>
    <lineage>
        <taxon>Bacteria</taxon>
        <taxon>Bacillati</taxon>
        <taxon>Bacillota</taxon>
        <taxon>Bacilli</taxon>
        <taxon>Bacillales</taxon>
        <taxon>Paenibacillaceae</taxon>
        <taxon>Paenibacillus</taxon>
    </lineage>
</organism>
<evidence type="ECO:0000256" key="5">
    <source>
        <dbReference type="ARBA" id="ARBA00022984"/>
    </source>
</evidence>
<evidence type="ECO:0000256" key="4">
    <source>
        <dbReference type="ARBA" id="ARBA00022960"/>
    </source>
</evidence>
<keyword evidence="5" id="KW-0573">Peptidoglycan synthesis</keyword>
<keyword evidence="3 8" id="KW-0812">Transmembrane</keyword>
<keyword evidence="6 8" id="KW-1133">Transmembrane helix</keyword>
<feature type="transmembrane region" description="Helical" evidence="8">
    <location>
        <begin position="105"/>
        <end position="126"/>
    </location>
</feature>
<sequence length="485" mass="53535">MLGFYREIQIASLYGVSIEADMFYIGTLLPEFIIAVLGTASANIFMRQYHISQEKKDFAWTVFVLLGGVLILICAILFVAFPFIARFIAPGFTDGDLSVLTQMGRIMLGSLVSSVFFGVITASLNMNGRFYMAGLHGLLYNFILIASTFIFVPHLGIYGLAWSYLGANVIRIVLLLPFSWKFFGRFDFGLTLAYWRELPKGTTTYVLTGLQQIFERSFATSIQAGAVAALSYAGRIANLPILLFINSVLTVTYPMMIKQAEEERRERLSETVVLTLKIVLVSLICIELYLLLFRGTLFSLLFQYGKFGEKDSRTLSELLVLFAPVVLLAGINQVLLKTAHAIGKNMLTAVALIAAITVYVLAAKLLHVLGIDSLVWALLIYNAVMTAVLWGGITGSRRGSLPIPIRFGRFAPVCLAGGITWGGLSLLPESGFIGFLAYSVLYFLSFAVLMYGFDREVRGHVQRLLNRKAAMSEEKPSLSTNVAES</sequence>
<dbReference type="PANTHER" id="PTHR43486:SF1">
    <property type="entry name" value="LIPID II FLIPPASE MURJ-RELATED"/>
    <property type="match status" value="1"/>
</dbReference>
<proteinExistence type="predicted"/>
<evidence type="ECO:0000256" key="8">
    <source>
        <dbReference type="SAM" id="Phobius"/>
    </source>
</evidence>
<dbReference type="Pfam" id="PF03023">
    <property type="entry name" value="MurJ"/>
    <property type="match status" value="1"/>
</dbReference>
<feature type="transmembrane region" description="Helical" evidence="8">
    <location>
        <begin position="314"/>
        <end position="335"/>
    </location>
</feature>
<gene>
    <name evidence="9" type="ORF">GT019_06880</name>
</gene>
<protein>
    <recommendedName>
        <fullName evidence="11">Virulence factor MviN</fullName>
    </recommendedName>
</protein>
<keyword evidence="10" id="KW-1185">Reference proteome</keyword>
<feature type="transmembrane region" description="Helical" evidence="8">
    <location>
        <begin position="58"/>
        <end position="85"/>
    </location>
</feature>
<evidence type="ECO:0000313" key="9">
    <source>
        <dbReference type="EMBL" id="NBD23592.1"/>
    </source>
</evidence>
<evidence type="ECO:0000256" key="3">
    <source>
        <dbReference type="ARBA" id="ARBA00022692"/>
    </source>
</evidence>
<accession>A0ABW9XMF4</accession>
<dbReference type="EMBL" id="JAAAMV010000003">
    <property type="protein sequence ID" value="NBD23592.1"/>
    <property type="molecule type" value="Genomic_DNA"/>
</dbReference>
<feature type="transmembrane region" description="Helical" evidence="8">
    <location>
        <begin position="138"/>
        <end position="160"/>
    </location>
</feature>
<dbReference type="PRINTS" id="PR01806">
    <property type="entry name" value="VIRFACTRMVIN"/>
</dbReference>
<reference evidence="9 10" key="1">
    <citation type="submission" date="2020-01" db="EMBL/GenBank/DDBJ databases">
        <title>Paenibacillus soybeanensis sp. nov. isolated from the nodules of soybean (Glycine max(L.) Merr).</title>
        <authorList>
            <person name="Wang H."/>
        </authorList>
    </citation>
    <scope>NUCLEOTIDE SEQUENCE [LARGE SCALE GENOMIC DNA]</scope>
    <source>
        <strain evidence="9 10">T1</strain>
    </source>
</reference>
<keyword evidence="4" id="KW-0133">Cell shape</keyword>
<feature type="transmembrane region" description="Helical" evidence="8">
    <location>
        <begin position="278"/>
        <end position="302"/>
    </location>
</feature>
<evidence type="ECO:0000313" key="10">
    <source>
        <dbReference type="Proteomes" id="UP000665561"/>
    </source>
</evidence>
<dbReference type="RefSeq" id="WP_161742240.1">
    <property type="nucleotide sequence ID" value="NZ_JAAAMV010000003.1"/>
</dbReference>
<dbReference type="InterPro" id="IPR004268">
    <property type="entry name" value="MurJ"/>
</dbReference>
<keyword evidence="7 8" id="KW-0472">Membrane</keyword>
<evidence type="ECO:0000256" key="1">
    <source>
        <dbReference type="ARBA" id="ARBA00004651"/>
    </source>
</evidence>
<keyword evidence="2" id="KW-1003">Cell membrane</keyword>
<dbReference type="PANTHER" id="PTHR43486">
    <property type="entry name" value="LIPID II FLIPPASE MURJ-RELATED"/>
    <property type="match status" value="1"/>
</dbReference>
<feature type="transmembrane region" description="Helical" evidence="8">
    <location>
        <begin position="22"/>
        <end position="46"/>
    </location>
</feature>